<dbReference type="Proteomes" id="UP000050514">
    <property type="component" value="Unassembled WGS sequence"/>
</dbReference>
<dbReference type="STRING" id="360411.AC812_12275"/>
<dbReference type="AlphaFoldDB" id="A0A0P6X109"/>
<proteinExistence type="predicted"/>
<accession>A0A0P6X109</accession>
<dbReference type="RefSeq" id="WP_061918890.1">
    <property type="nucleotide sequence ID" value="NZ_DF967971.1"/>
</dbReference>
<dbReference type="EMBL" id="LGHJ01000017">
    <property type="protein sequence ID" value="KPL74565.1"/>
    <property type="molecule type" value="Genomic_DNA"/>
</dbReference>
<comment type="caution">
    <text evidence="1">The sequence shown here is derived from an EMBL/GenBank/DDBJ whole genome shotgun (WGS) entry which is preliminary data.</text>
</comment>
<gene>
    <name evidence="1" type="ORF">AC812_12275</name>
</gene>
<protein>
    <submittedName>
        <fullName evidence="1">Uncharacterized protein</fullName>
    </submittedName>
</protein>
<name>A0A0P6X109_9CHLR</name>
<keyword evidence="2" id="KW-1185">Reference proteome</keyword>
<sequence>MEINRELNEILIENTHSNSGSIAIEWALEAIAVALYRIANALEKQNEEEIDPESEQELLK</sequence>
<reference evidence="1 2" key="1">
    <citation type="submission" date="2015-07" db="EMBL/GenBank/DDBJ databases">
        <title>Draft genome of Bellilinea caldifistulae DSM 17877.</title>
        <authorList>
            <person name="Hemp J."/>
            <person name="Ward L.M."/>
            <person name="Pace L.A."/>
            <person name="Fischer W.W."/>
        </authorList>
    </citation>
    <scope>NUCLEOTIDE SEQUENCE [LARGE SCALE GENOMIC DNA]</scope>
    <source>
        <strain evidence="1 2">GOMI-1</strain>
    </source>
</reference>
<evidence type="ECO:0000313" key="1">
    <source>
        <dbReference type="EMBL" id="KPL74565.1"/>
    </source>
</evidence>
<organism evidence="1 2">
    <name type="scientific">Bellilinea caldifistulae</name>
    <dbReference type="NCBI Taxonomy" id="360411"/>
    <lineage>
        <taxon>Bacteria</taxon>
        <taxon>Bacillati</taxon>
        <taxon>Chloroflexota</taxon>
        <taxon>Anaerolineae</taxon>
        <taxon>Anaerolineales</taxon>
        <taxon>Anaerolineaceae</taxon>
        <taxon>Bellilinea</taxon>
    </lineage>
</organism>
<evidence type="ECO:0000313" key="2">
    <source>
        <dbReference type="Proteomes" id="UP000050514"/>
    </source>
</evidence>